<evidence type="ECO:0000256" key="1">
    <source>
        <dbReference type="ARBA" id="ARBA00022714"/>
    </source>
</evidence>
<dbReference type="Pfam" id="PF01799">
    <property type="entry name" value="Fer2_2"/>
    <property type="match status" value="1"/>
</dbReference>
<evidence type="ECO:0000256" key="2">
    <source>
        <dbReference type="ARBA" id="ARBA00022723"/>
    </source>
</evidence>
<dbReference type="FunFam" id="1.10.150.120:FF:000003">
    <property type="entry name" value="Carbon monoxide dehydrogenase, small subunit"/>
    <property type="match status" value="1"/>
</dbReference>
<dbReference type="GO" id="GO:0051537">
    <property type="term" value="F:2 iron, 2 sulfur cluster binding"/>
    <property type="evidence" value="ECO:0007669"/>
    <property type="project" value="UniProtKB-KW"/>
</dbReference>
<protein>
    <recommendedName>
        <fullName evidence="6">2Fe-2S ferredoxin-type domain-containing protein</fullName>
    </recommendedName>
</protein>
<feature type="domain" description="2Fe-2S ferredoxin-type" evidence="6">
    <location>
        <begin position="1"/>
        <end position="76"/>
    </location>
</feature>
<dbReference type="PANTHER" id="PTHR44379:SF5">
    <property type="entry name" value="OXIDOREDUCTASE WITH IRON-SULFUR SUBUNIT"/>
    <property type="match status" value="1"/>
</dbReference>
<sequence length="152" mass="16848">MIKVTVNGENYEREVEPRMLLADFLRHELGLTGTHVGCEHGVCGACTVILDGDSVRSCLCFAIQTDGAKIETVEGLGTVDNLNPLQQSFQKHHALQCGFCTPGMLMTGVDLLRKYPLVTDEQIREGLSGNLCRCTGYEHIVQAIRWVIENER</sequence>
<name>A0A382ZRW1_9ZZZZ</name>
<dbReference type="InterPro" id="IPR051452">
    <property type="entry name" value="Diverse_Oxidoreductases"/>
</dbReference>
<dbReference type="InterPro" id="IPR002888">
    <property type="entry name" value="2Fe-2S-bd"/>
</dbReference>
<dbReference type="PANTHER" id="PTHR44379">
    <property type="entry name" value="OXIDOREDUCTASE WITH IRON-SULFUR SUBUNIT"/>
    <property type="match status" value="1"/>
</dbReference>
<dbReference type="Pfam" id="PF00111">
    <property type="entry name" value="Fer2"/>
    <property type="match status" value="1"/>
</dbReference>
<dbReference type="Gene3D" id="3.10.20.30">
    <property type="match status" value="1"/>
</dbReference>
<dbReference type="AlphaFoldDB" id="A0A382ZRW1"/>
<dbReference type="FunFam" id="3.10.20.30:FF:000020">
    <property type="entry name" value="Xanthine dehydrogenase iron-sulfur subunit"/>
    <property type="match status" value="1"/>
</dbReference>
<proteinExistence type="predicted"/>
<dbReference type="GO" id="GO:0046872">
    <property type="term" value="F:metal ion binding"/>
    <property type="evidence" value="ECO:0007669"/>
    <property type="project" value="UniProtKB-KW"/>
</dbReference>
<dbReference type="InterPro" id="IPR036010">
    <property type="entry name" value="2Fe-2S_ferredoxin-like_sf"/>
</dbReference>
<keyword evidence="3" id="KW-0560">Oxidoreductase</keyword>
<keyword evidence="4" id="KW-0408">Iron</keyword>
<dbReference type="InterPro" id="IPR006058">
    <property type="entry name" value="2Fe2S_fd_BS"/>
</dbReference>
<dbReference type="SUPFAM" id="SSF47741">
    <property type="entry name" value="CO dehydrogenase ISP C-domain like"/>
    <property type="match status" value="1"/>
</dbReference>
<dbReference type="GO" id="GO:0016491">
    <property type="term" value="F:oxidoreductase activity"/>
    <property type="evidence" value="ECO:0007669"/>
    <property type="project" value="UniProtKB-KW"/>
</dbReference>
<dbReference type="SUPFAM" id="SSF54292">
    <property type="entry name" value="2Fe-2S ferredoxin-like"/>
    <property type="match status" value="1"/>
</dbReference>
<dbReference type="Gene3D" id="1.10.150.120">
    <property type="entry name" value="[2Fe-2S]-binding domain"/>
    <property type="match status" value="1"/>
</dbReference>
<dbReference type="InterPro" id="IPR012675">
    <property type="entry name" value="Beta-grasp_dom_sf"/>
</dbReference>
<keyword evidence="2" id="KW-0479">Metal-binding</keyword>
<accession>A0A382ZRW1</accession>
<organism evidence="7">
    <name type="scientific">marine metagenome</name>
    <dbReference type="NCBI Taxonomy" id="408172"/>
    <lineage>
        <taxon>unclassified sequences</taxon>
        <taxon>metagenomes</taxon>
        <taxon>ecological metagenomes</taxon>
    </lineage>
</organism>
<reference evidence="7" key="1">
    <citation type="submission" date="2018-05" db="EMBL/GenBank/DDBJ databases">
        <authorList>
            <person name="Lanie J.A."/>
            <person name="Ng W.-L."/>
            <person name="Kazmierczak K.M."/>
            <person name="Andrzejewski T.M."/>
            <person name="Davidsen T.M."/>
            <person name="Wayne K.J."/>
            <person name="Tettelin H."/>
            <person name="Glass J.I."/>
            <person name="Rusch D."/>
            <person name="Podicherti R."/>
            <person name="Tsui H.-C.T."/>
            <person name="Winkler M.E."/>
        </authorList>
    </citation>
    <scope>NUCLEOTIDE SEQUENCE</scope>
</reference>
<keyword evidence="5" id="KW-0411">Iron-sulfur</keyword>
<evidence type="ECO:0000313" key="7">
    <source>
        <dbReference type="EMBL" id="SVD98201.1"/>
    </source>
</evidence>
<dbReference type="PROSITE" id="PS51085">
    <property type="entry name" value="2FE2S_FER_2"/>
    <property type="match status" value="1"/>
</dbReference>
<dbReference type="PROSITE" id="PS00197">
    <property type="entry name" value="2FE2S_FER_1"/>
    <property type="match status" value="1"/>
</dbReference>
<gene>
    <name evidence="7" type="ORF">METZ01_LOCUS451055</name>
</gene>
<evidence type="ECO:0000256" key="5">
    <source>
        <dbReference type="ARBA" id="ARBA00023014"/>
    </source>
</evidence>
<keyword evidence="1" id="KW-0001">2Fe-2S</keyword>
<evidence type="ECO:0000256" key="3">
    <source>
        <dbReference type="ARBA" id="ARBA00023002"/>
    </source>
</evidence>
<evidence type="ECO:0000256" key="4">
    <source>
        <dbReference type="ARBA" id="ARBA00023004"/>
    </source>
</evidence>
<dbReference type="InterPro" id="IPR001041">
    <property type="entry name" value="2Fe-2S_ferredoxin-type"/>
</dbReference>
<dbReference type="InterPro" id="IPR036884">
    <property type="entry name" value="2Fe-2S-bd_dom_sf"/>
</dbReference>
<dbReference type="EMBL" id="UINC01186129">
    <property type="protein sequence ID" value="SVD98201.1"/>
    <property type="molecule type" value="Genomic_DNA"/>
</dbReference>
<dbReference type="CDD" id="cd00207">
    <property type="entry name" value="fer2"/>
    <property type="match status" value="1"/>
</dbReference>
<evidence type="ECO:0000259" key="6">
    <source>
        <dbReference type="PROSITE" id="PS51085"/>
    </source>
</evidence>